<evidence type="ECO:0000256" key="2">
    <source>
        <dbReference type="ARBA" id="ARBA00022552"/>
    </source>
</evidence>
<evidence type="ECO:0000313" key="4">
    <source>
        <dbReference type="EMBL" id="GBF98689.1"/>
    </source>
</evidence>
<feature type="region of interest" description="Disordered" evidence="3">
    <location>
        <begin position="136"/>
        <end position="210"/>
    </location>
</feature>
<dbReference type="AlphaFoldDB" id="A0A2V0PGL1"/>
<dbReference type="STRING" id="307507.A0A2V0PGL1"/>
<dbReference type="Proteomes" id="UP000247498">
    <property type="component" value="Unassembled WGS sequence"/>
</dbReference>
<proteinExistence type="inferred from homology"/>
<dbReference type="EMBL" id="BDRX01000132">
    <property type="protein sequence ID" value="GBF98689.1"/>
    <property type="molecule type" value="Genomic_DNA"/>
</dbReference>
<accession>A0A2V0PGL1</accession>
<dbReference type="GO" id="GO:0006364">
    <property type="term" value="P:rRNA processing"/>
    <property type="evidence" value="ECO:0007669"/>
    <property type="project" value="UniProtKB-KW"/>
</dbReference>
<comment type="similarity">
    <text evidence="1">Belongs to the TSR2 family.</text>
</comment>
<dbReference type="OrthoDB" id="263560at2759"/>
<feature type="compositionally biased region" description="Acidic residues" evidence="3">
    <location>
        <begin position="141"/>
        <end position="151"/>
    </location>
</feature>
<dbReference type="InterPro" id="IPR019398">
    <property type="entry name" value="Pre-rRNA_process_TSR2"/>
</dbReference>
<dbReference type="PANTHER" id="PTHR21250">
    <property type="entry name" value="PRE-RRNA-PROCESSING PROTEIN TSR2 HOMOLOG"/>
    <property type="match status" value="1"/>
</dbReference>
<feature type="compositionally biased region" description="Low complexity" evidence="3">
    <location>
        <begin position="169"/>
        <end position="191"/>
    </location>
</feature>
<evidence type="ECO:0008006" key="6">
    <source>
        <dbReference type="Google" id="ProtNLM"/>
    </source>
</evidence>
<sequence>MELRNGTVVGLHGPLPADRRPAFEEGVSAVFTQWTALCLAVENEWGGPHSVDKANAVIQDVIEWFYTRKECHVDELEVELDDAMVQEFSTECEDGSTKQVAATLIELHTQCLLGETALLEQLRSRAASGAAASKRQVVDLDGAELDDDDDGSSGSGSGGGDDEMDEGADAGAAAPSAAPLGAGAGAAAKPAPVVDEDGFELVQGRRRGRR</sequence>
<evidence type="ECO:0000313" key="5">
    <source>
        <dbReference type="Proteomes" id="UP000247498"/>
    </source>
</evidence>
<keyword evidence="5" id="KW-1185">Reference proteome</keyword>
<keyword evidence="2" id="KW-0698">rRNA processing</keyword>
<protein>
    <recommendedName>
        <fullName evidence="6">Pre-rRNA-processing protein TSR2</fullName>
    </recommendedName>
</protein>
<organism evidence="4 5">
    <name type="scientific">Raphidocelis subcapitata</name>
    <dbReference type="NCBI Taxonomy" id="307507"/>
    <lineage>
        <taxon>Eukaryota</taxon>
        <taxon>Viridiplantae</taxon>
        <taxon>Chlorophyta</taxon>
        <taxon>core chlorophytes</taxon>
        <taxon>Chlorophyceae</taxon>
        <taxon>CS clade</taxon>
        <taxon>Sphaeropleales</taxon>
        <taxon>Selenastraceae</taxon>
        <taxon>Raphidocelis</taxon>
    </lineage>
</organism>
<name>A0A2V0PGL1_9CHLO</name>
<gene>
    <name evidence="4" type="ORF">Rsub_11403</name>
</gene>
<comment type="caution">
    <text evidence="4">The sequence shown here is derived from an EMBL/GenBank/DDBJ whole genome shotgun (WGS) entry which is preliminary data.</text>
</comment>
<dbReference type="Pfam" id="PF10273">
    <property type="entry name" value="WGG"/>
    <property type="match status" value="1"/>
</dbReference>
<dbReference type="FunCoup" id="A0A2V0PGL1">
    <property type="interactions" value="1313"/>
</dbReference>
<dbReference type="InParanoid" id="A0A2V0PGL1"/>
<reference evidence="4 5" key="1">
    <citation type="journal article" date="2018" name="Sci. Rep.">
        <title>Raphidocelis subcapitata (=Pseudokirchneriella subcapitata) provides an insight into genome evolution and environmental adaptations in the Sphaeropleales.</title>
        <authorList>
            <person name="Suzuki S."/>
            <person name="Yamaguchi H."/>
            <person name="Nakajima N."/>
            <person name="Kawachi M."/>
        </authorList>
    </citation>
    <scope>NUCLEOTIDE SEQUENCE [LARGE SCALE GENOMIC DNA]</scope>
    <source>
        <strain evidence="4 5">NIES-35</strain>
    </source>
</reference>
<evidence type="ECO:0000256" key="1">
    <source>
        <dbReference type="ARBA" id="ARBA00006524"/>
    </source>
</evidence>
<evidence type="ECO:0000256" key="3">
    <source>
        <dbReference type="SAM" id="MobiDB-lite"/>
    </source>
</evidence>